<gene>
    <name evidence="4" type="ORF">SAMN02745781_02482</name>
</gene>
<name>A0A1M5C8R4_VIBGA</name>
<feature type="domain" description="Rhodanese" evidence="3">
    <location>
        <begin position="162"/>
        <end position="275"/>
    </location>
</feature>
<dbReference type="InterPro" id="IPR045078">
    <property type="entry name" value="TST/MPST-like"/>
</dbReference>
<accession>A0A1M5C8R4</accession>
<dbReference type="CDD" id="cd01448">
    <property type="entry name" value="TST_Repeat_1"/>
    <property type="match status" value="1"/>
</dbReference>
<keyword evidence="2" id="KW-0677">Repeat</keyword>
<dbReference type="GO" id="GO:0004792">
    <property type="term" value="F:thiosulfate-cyanide sulfurtransferase activity"/>
    <property type="evidence" value="ECO:0007669"/>
    <property type="project" value="TreeGrafter"/>
</dbReference>
<keyword evidence="1 4" id="KW-0808">Transferase</keyword>
<dbReference type="SUPFAM" id="SSF52821">
    <property type="entry name" value="Rhodanese/Cell cycle control phosphatase"/>
    <property type="match status" value="2"/>
</dbReference>
<feature type="domain" description="Rhodanese" evidence="3">
    <location>
        <begin position="15"/>
        <end position="131"/>
    </location>
</feature>
<dbReference type="AlphaFoldDB" id="A0A1M5C8R4"/>
<dbReference type="EMBL" id="FQUH01000011">
    <property type="protein sequence ID" value="SHF50997.1"/>
    <property type="molecule type" value="Genomic_DNA"/>
</dbReference>
<dbReference type="Pfam" id="PF00581">
    <property type="entry name" value="Rhodanese"/>
    <property type="match status" value="2"/>
</dbReference>
<keyword evidence="4" id="KW-0670">Pyruvate</keyword>
<dbReference type="CDD" id="cd01449">
    <property type="entry name" value="TST_Repeat_2"/>
    <property type="match status" value="1"/>
</dbReference>
<organism evidence="4 5">
    <name type="scientific">Vibrio gazogenes DSM 21264 = NBRC 103151</name>
    <dbReference type="NCBI Taxonomy" id="1123492"/>
    <lineage>
        <taxon>Bacteria</taxon>
        <taxon>Pseudomonadati</taxon>
        <taxon>Pseudomonadota</taxon>
        <taxon>Gammaproteobacteria</taxon>
        <taxon>Vibrionales</taxon>
        <taxon>Vibrionaceae</taxon>
        <taxon>Vibrio</taxon>
    </lineage>
</organism>
<reference evidence="5" key="1">
    <citation type="submission" date="2016-11" db="EMBL/GenBank/DDBJ databases">
        <authorList>
            <person name="Varghese N."/>
            <person name="Submissions S."/>
        </authorList>
    </citation>
    <scope>NUCLEOTIDE SEQUENCE [LARGE SCALE GENOMIC DNA]</scope>
    <source>
        <strain evidence="5">DSM 21264</strain>
    </source>
</reference>
<dbReference type="Proteomes" id="UP000184159">
    <property type="component" value="Unassembled WGS sequence"/>
</dbReference>
<evidence type="ECO:0000259" key="3">
    <source>
        <dbReference type="PROSITE" id="PS50206"/>
    </source>
</evidence>
<dbReference type="FunFam" id="3.40.250.10:FF:000001">
    <property type="entry name" value="Sulfurtransferase"/>
    <property type="match status" value="1"/>
</dbReference>
<evidence type="ECO:0000313" key="5">
    <source>
        <dbReference type="Proteomes" id="UP000184159"/>
    </source>
</evidence>
<evidence type="ECO:0000313" key="4">
    <source>
        <dbReference type="EMBL" id="SHF50997.1"/>
    </source>
</evidence>
<dbReference type="InterPro" id="IPR036873">
    <property type="entry name" value="Rhodanese-like_dom_sf"/>
</dbReference>
<sequence>MSPLVSPQWLSEHLSDPKLVILDSSIAFQIPAETEKDTVHNIPGARRFDYDKVFCDPDSHLPHMMPSESRFNQCARQIGLNQDSLIVVYDNSGTLASPRTWWMLKAMGHEEVYILNGGLAEWKRQGHPLATSFQKPIAPGNFSGTLSPDFFVDAAHVLEQMAQQNSLTIDARSQARFTGAVAEPRAGIRSGHIPHSICVPFTCLIDGHTLKPPEALRTILQETLPHDTEEYIFSCGSGVTACIVLLAAYICGYQNLKVYDGSWTEWGSSRHPIATD</sequence>
<dbReference type="PANTHER" id="PTHR11364">
    <property type="entry name" value="THIOSULFATE SULFERTANSFERASE"/>
    <property type="match status" value="1"/>
</dbReference>
<dbReference type="PANTHER" id="PTHR11364:SF27">
    <property type="entry name" value="SULFURTRANSFERASE"/>
    <property type="match status" value="1"/>
</dbReference>
<dbReference type="Gene3D" id="3.40.250.10">
    <property type="entry name" value="Rhodanese-like domain"/>
    <property type="match status" value="2"/>
</dbReference>
<evidence type="ECO:0000256" key="1">
    <source>
        <dbReference type="ARBA" id="ARBA00022679"/>
    </source>
</evidence>
<evidence type="ECO:0000256" key="2">
    <source>
        <dbReference type="ARBA" id="ARBA00022737"/>
    </source>
</evidence>
<proteinExistence type="predicted"/>
<keyword evidence="5" id="KW-1185">Reference proteome</keyword>
<dbReference type="InterPro" id="IPR001763">
    <property type="entry name" value="Rhodanese-like_dom"/>
</dbReference>
<dbReference type="SMART" id="SM00450">
    <property type="entry name" value="RHOD"/>
    <property type="match status" value="2"/>
</dbReference>
<protein>
    <submittedName>
        <fullName evidence="4">Thiosulfate/3-mercaptopyruvate sulfurtransferase</fullName>
    </submittedName>
</protein>
<dbReference type="PROSITE" id="PS50206">
    <property type="entry name" value="RHODANESE_3"/>
    <property type="match status" value="2"/>
</dbReference>